<keyword evidence="9" id="KW-1185">Reference proteome</keyword>
<dbReference type="Pfam" id="PF00512">
    <property type="entry name" value="HisKA"/>
    <property type="match status" value="1"/>
</dbReference>
<dbReference type="Gene3D" id="1.10.287.130">
    <property type="match status" value="1"/>
</dbReference>
<dbReference type="InterPro" id="IPR052162">
    <property type="entry name" value="Sensor_kinase/Photoreceptor"/>
</dbReference>
<organism evidence="8 9">
    <name type="scientific">Spirosoma taeanense</name>
    <dbReference type="NCBI Taxonomy" id="2735870"/>
    <lineage>
        <taxon>Bacteria</taxon>
        <taxon>Pseudomonadati</taxon>
        <taxon>Bacteroidota</taxon>
        <taxon>Cytophagia</taxon>
        <taxon>Cytophagales</taxon>
        <taxon>Cytophagaceae</taxon>
        <taxon>Spirosoma</taxon>
    </lineage>
</organism>
<feature type="coiled-coil region" evidence="6">
    <location>
        <begin position="384"/>
        <end position="411"/>
    </location>
</feature>
<dbReference type="SUPFAM" id="SSF55785">
    <property type="entry name" value="PYP-like sensor domain (PAS domain)"/>
    <property type="match status" value="3"/>
</dbReference>
<dbReference type="Gene3D" id="3.30.450.20">
    <property type="entry name" value="PAS domain"/>
    <property type="match status" value="3"/>
</dbReference>
<evidence type="ECO:0000256" key="3">
    <source>
        <dbReference type="ARBA" id="ARBA00022553"/>
    </source>
</evidence>
<dbReference type="SUPFAM" id="SSF47384">
    <property type="entry name" value="Homodimeric domain of signal transducing histidine kinase"/>
    <property type="match status" value="1"/>
</dbReference>
<dbReference type="EC" id="2.7.13.3" evidence="2"/>
<feature type="domain" description="Histidine kinase" evidence="7">
    <location>
        <begin position="411"/>
        <end position="635"/>
    </location>
</feature>
<dbReference type="Pfam" id="PF02518">
    <property type="entry name" value="HATPase_c"/>
    <property type="match status" value="1"/>
</dbReference>
<dbReference type="InterPro" id="IPR004358">
    <property type="entry name" value="Sig_transdc_His_kin-like_C"/>
</dbReference>
<gene>
    <name evidence="8" type="ORF">HNV11_08090</name>
</gene>
<comment type="catalytic activity">
    <reaction evidence="1">
        <text>ATP + protein L-histidine = ADP + protein N-phospho-L-histidine.</text>
        <dbReference type="EC" id="2.7.13.3"/>
    </reaction>
</comment>
<evidence type="ECO:0000256" key="5">
    <source>
        <dbReference type="ARBA" id="ARBA00022777"/>
    </source>
</evidence>
<dbReference type="EMBL" id="CP053435">
    <property type="protein sequence ID" value="QJW89344.1"/>
    <property type="molecule type" value="Genomic_DNA"/>
</dbReference>
<protein>
    <recommendedName>
        <fullName evidence="2">histidine kinase</fullName>
        <ecNumber evidence="2">2.7.13.3</ecNumber>
    </recommendedName>
</protein>
<dbReference type="InterPro" id="IPR003594">
    <property type="entry name" value="HATPase_dom"/>
</dbReference>
<dbReference type="PRINTS" id="PR00344">
    <property type="entry name" value="BCTRLSENSOR"/>
</dbReference>
<keyword evidence="3" id="KW-0597">Phosphoprotein</keyword>
<dbReference type="PANTHER" id="PTHR43304:SF1">
    <property type="entry name" value="PAC DOMAIN-CONTAINING PROTEIN"/>
    <property type="match status" value="1"/>
</dbReference>
<dbReference type="SMART" id="SM00388">
    <property type="entry name" value="HisKA"/>
    <property type="match status" value="1"/>
</dbReference>
<dbReference type="Gene3D" id="3.30.565.10">
    <property type="entry name" value="Histidine kinase-like ATPase, C-terminal domain"/>
    <property type="match status" value="1"/>
</dbReference>
<dbReference type="CDD" id="cd00082">
    <property type="entry name" value="HisKA"/>
    <property type="match status" value="1"/>
</dbReference>
<sequence>MLVNLPGQPPDLLLESVLQTSLNGIVLCRAVRDAIGQIIDFQVVRCNDRAAAMTGLSTAQMLNASMLTVDPDGLMSGIFEKYQQVVETGLPMHIEHYYKGGDVWMAQSLASFNDGVLAAWADVTALKRAEQAQLRETDLLHTILDNTQTGIAVMRSVRDRSGKVVDFTFTHLNHDAGRMTQRDRTQLIGQLYSVAWPNARTNGVLDWHIQVAETGEPLKMNGVHLHVDGYDGWYNIRIRPFNDGVIATFVDVTPLKRAELANQQQADLLRSVLDNSSSIIIAFQAIRDEATNQILDFRYIAQNEASRQSVNRTDEQVIGHTMLEYFPHVIPTGLFDRYVHVIETGEPARFEQEYNYDQLNSWYEISVMKWHDGFVLTLVDITASKSHQQQLEQANRDLQNANENLRQFAYVASHDLQEPLRKIVAFGDMLQDQFAAELGGLGQDIINRMQSATGRMSALIRDVLAYSRITTQRESFQSIPLEKLLAEIRHDLNPEFCEVNGVLETESLPTIRGDRAQLSQLFTNLLVNSLKFRIHNQPVVIRVTSRLVTGLEGPIGLNPMAKYHEISVQDNGIGFDSKYADRLFRVFQRLHTRQEYSGTGVGLAICRRVAENHRGAIAASGQAGRGATFRVYLPE</sequence>
<dbReference type="InterPro" id="IPR035965">
    <property type="entry name" value="PAS-like_dom_sf"/>
</dbReference>
<evidence type="ECO:0000313" key="9">
    <source>
        <dbReference type="Proteomes" id="UP000502756"/>
    </source>
</evidence>
<dbReference type="Pfam" id="PF13188">
    <property type="entry name" value="PAS_8"/>
    <property type="match status" value="1"/>
</dbReference>
<accession>A0A6M5Y784</accession>
<dbReference type="InterPro" id="IPR003661">
    <property type="entry name" value="HisK_dim/P_dom"/>
</dbReference>
<keyword evidence="6" id="KW-0175">Coiled coil</keyword>
<dbReference type="PROSITE" id="PS50109">
    <property type="entry name" value="HIS_KIN"/>
    <property type="match status" value="1"/>
</dbReference>
<evidence type="ECO:0000256" key="1">
    <source>
        <dbReference type="ARBA" id="ARBA00000085"/>
    </source>
</evidence>
<name>A0A6M5Y784_9BACT</name>
<dbReference type="InterPro" id="IPR036097">
    <property type="entry name" value="HisK_dim/P_sf"/>
</dbReference>
<dbReference type="PANTHER" id="PTHR43304">
    <property type="entry name" value="PHYTOCHROME-LIKE PROTEIN CPH1"/>
    <property type="match status" value="1"/>
</dbReference>
<dbReference type="RefSeq" id="WP_171739182.1">
    <property type="nucleotide sequence ID" value="NZ_CP053435.1"/>
</dbReference>
<dbReference type="AlphaFoldDB" id="A0A6M5Y784"/>
<dbReference type="SMART" id="SM00387">
    <property type="entry name" value="HATPase_c"/>
    <property type="match status" value="1"/>
</dbReference>
<dbReference type="GO" id="GO:0000155">
    <property type="term" value="F:phosphorelay sensor kinase activity"/>
    <property type="evidence" value="ECO:0007669"/>
    <property type="project" value="InterPro"/>
</dbReference>
<evidence type="ECO:0000259" key="7">
    <source>
        <dbReference type="PROSITE" id="PS50109"/>
    </source>
</evidence>
<proteinExistence type="predicted"/>
<dbReference type="SUPFAM" id="SSF55874">
    <property type="entry name" value="ATPase domain of HSP90 chaperone/DNA topoisomerase II/histidine kinase"/>
    <property type="match status" value="1"/>
</dbReference>
<evidence type="ECO:0000256" key="4">
    <source>
        <dbReference type="ARBA" id="ARBA00022679"/>
    </source>
</evidence>
<dbReference type="InterPro" id="IPR036890">
    <property type="entry name" value="HATPase_C_sf"/>
</dbReference>
<dbReference type="InterPro" id="IPR005467">
    <property type="entry name" value="His_kinase_dom"/>
</dbReference>
<dbReference type="InterPro" id="IPR013656">
    <property type="entry name" value="PAS_4"/>
</dbReference>
<evidence type="ECO:0000313" key="8">
    <source>
        <dbReference type="EMBL" id="QJW89344.1"/>
    </source>
</evidence>
<keyword evidence="4" id="KW-0808">Transferase</keyword>
<dbReference type="InterPro" id="IPR000014">
    <property type="entry name" value="PAS"/>
</dbReference>
<keyword evidence="5" id="KW-0418">Kinase</keyword>
<dbReference type="Pfam" id="PF08448">
    <property type="entry name" value="PAS_4"/>
    <property type="match status" value="2"/>
</dbReference>
<evidence type="ECO:0000256" key="6">
    <source>
        <dbReference type="SAM" id="Coils"/>
    </source>
</evidence>
<dbReference type="Proteomes" id="UP000502756">
    <property type="component" value="Chromosome"/>
</dbReference>
<evidence type="ECO:0000256" key="2">
    <source>
        <dbReference type="ARBA" id="ARBA00012438"/>
    </source>
</evidence>
<dbReference type="KEGG" id="stae:HNV11_08090"/>
<reference evidence="8 9" key="1">
    <citation type="submission" date="2020-05" db="EMBL/GenBank/DDBJ databases">
        <title>Genome sequencing of Spirosoma sp. TS118.</title>
        <authorList>
            <person name="Lee J.-H."/>
            <person name="Jeong S."/>
            <person name="Zhao L."/>
            <person name="Jung J.-H."/>
            <person name="Kim M.-K."/>
            <person name="Lim S."/>
        </authorList>
    </citation>
    <scope>NUCLEOTIDE SEQUENCE [LARGE SCALE GENOMIC DNA]</scope>
    <source>
        <strain evidence="8 9">TS118</strain>
    </source>
</reference>